<gene>
    <name evidence="3" type="ORF">NP493_536g00011</name>
</gene>
<protein>
    <submittedName>
        <fullName evidence="3">Uncharacterized protein</fullName>
    </submittedName>
</protein>
<keyword evidence="4" id="KW-1185">Reference proteome</keyword>
<comment type="caution">
    <text evidence="3">The sequence shown here is derived from an EMBL/GenBank/DDBJ whole genome shotgun (WGS) entry which is preliminary data.</text>
</comment>
<dbReference type="AlphaFoldDB" id="A0AAD9KVW0"/>
<sequence>MIRYEDANSHVISCVCYDRVRRVQLEPPELRDSKARCNYHRIEGLKGKVGEMGPNGTTGQTGPAGHDGKGCTGRPLEFVKPLWEFCLTVWVIVLATYVVLSHRQDLEQLKRNDHYDP</sequence>
<organism evidence="3 4">
    <name type="scientific">Ridgeia piscesae</name>
    <name type="common">Tubeworm</name>
    <dbReference type="NCBI Taxonomy" id="27915"/>
    <lineage>
        <taxon>Eukaryota</taxon>
        <taxon>Metazoa</taxon>
        <taxon>Spiralia</taxon>
        <taxon>Lophotrochozoa</taxon>
        <taxon>Annelida</taxon>
        <taxon>Polychaeta</taxon>
        <taxon>Sedentaria</taxon>
        <taxon>Canalipalpata</taxon>
        <taxon>Sabellida</taxon>
        <taxon>Siboglinidae</taxon>
        <taxon>Ridgeia</taxon>
    </lineage>
</organism>
<accession>A0AAD9KVW0</accession>
<dbReference type="Proteomes" id="UP001209878">
    <property type="component" value="Unassembled WGS sequence"/>
</dbReference>
<feature type="transmembrane region" description="Helical" evidence="2">
    <location>
        <begin position="82"/>
        <end position="100"/>
    </location>
</feature>
<evidence type="ECO:0000256" key="2">
    <source>
        <dbReference type="SAM" id="Phobius"/>
    </source>
</evidence>
<dbReference type="EMBL" id="JAODUO010000534">
    <property type="protein sequence ID" value="KAK2178653.1"/>
    <property type="molecule type" value="Genomic_DNA"/>
</dbReference>
<keyword evidence="2" id="KW-1133">Transmembrane helix</keyword>
<keyword evidence="2" id="KW-0812">Transmembrane</keyword>
<feature type="region of interest" description="Disordered" evidence="1">
    <location>
        <begin position="48"/>
        <end position="68"/>
    </location>
</feature>
<evidence type="ECO:0000313" key="4">
    <source>
        <dbReference type="Proteomes" id="UP001209878"/>
    </source>
</evidence>
<reference evidence="3" key="1">
    <citation type="journal article" date="2023" name="Mol. Biol. Evol.">
        <title>Third-Generation Sequencing Reveals the Adaptive Role of the Epigenome in Three Deep-Sea Polychaetes.</title>
        <authorList>
            <person name="Perez M."/>
            <person name="Aroh O."/>
            <person name="Sun Y."/>
            <person name="Lan Y."/>
            <person name="Juniper S.K."/>
            <person name="Young C.R."/>
            <person name="Angers B."/>
            <person name="Qian P.Y."/>
        </authorList>
    </citation>
    <scope>NUCLEOTIDE SEQUENCE</scope>
    <source>
        <strain evidence="3">R07B-5</strain>
    </source>
</reference>
<proteinExistence type="predicted"/>
<evidence type="ECO:0000313" key="3">
    <source>
        <dbReference type="EMBL" id="KAK2178653.1"/>
    </source>
</evidence>
<name>A0AAD9KVW0_RIDPI</name>
<keyword evidence="2" id="KW-0472">Membrane</keyword>
<evidence type="ECO:0000256" key="1">
    <source>
        <dbReference type="SAM" id="MobiDB-lite"/>
    </source>
</evidence>